<proteinExistence type="inferred from homology"/>
<dbReference type="PANTHER" id="PTHR48043">
    <property type="entry name" value="EG:EG0003.4 PROTEIN-RELATED"/>
    <property type="match status" value="1"/>
</dbReference>
<evidence type="ECO:0000256" key="4">
    <source>
        <dbReference type="RuleBase" id="RU003718"/>
    </source>
</evidence>
<evidence type="ECO:0000256" key="5">
    <source>
        <dbReference type="RuleBase" id="RU362059"/>
    </source>
</evidence>
<keyword evidence="7" id="KW-1185">Reference proteome</keyword>
<dbReference type="Proteomes" id="UP000747542">
    <property type="component" value="Unassembled WGS sequence"/>
</dbReference>
<dbReference type="Pfam" id="PF00201">
    <property type="entry name" value="UDPGT"/>
    <property type="match status" value="1"/>
</dbReference>
<name>A0A8J5KC74_HOMAM</name>
<accession>A0A8J5KC74</accession>
<dbReference type="CDD" id="cd03784">
    <property type="entry name" value="GT1_Gtf-like"/>
    <property type="match status" value="1"/>
</dbReference>
<dbReference type="PROSITE" id="PS00375">
    <property type="entry name" value="UDPGT"/>
    <property type="match status" value="1"/>
</dbReference>
<dbReference type="PROSITE" id="PS51257">
    <property type="entry name" value="PROKAR_LIPOPROTEIN"/>
    <property type="match status" value="1"/>
</dbReference>
<gene>
    <name evidence="6" type="primary">Ugt3-L3</name>
    <name evidence="6" type="ORF">Hamer_G029638</name>
</gene>
<feature type="signal peptide" evidence="5">
    <location>
        <begin position="1"/>
        <end position="20"/>
    </location>
</feature>
<keyword evidence="3 4" id="KW-0808">Transferase</keyword>
<comment type="subcellular location">
    <subcellularLocation>
        <location evidence="5">Membrane</location>
        <topology evidence="5">Single-pass membrane protein</topology>
    </subcellularLocation>
</comment>
<dbReference type="AlphaFoldDB" id="A0A8J5KC74"/>
<keyword evidence="2 4" id="KW-0328">Glycosyltransferase</keyword>
<comment type="caution">
    <text evidence="6">The sequence shown here is derived from an EMBL/GenBank/DDBJ whole genome shotgun (WGS) entry which is preliminary data.</text>
</comment>
<dbReference type="PANTHER" id="PTHR48043:SF159">
    <property type="entry name" value="EG:EG0003.4 PROTEIN-RELATED"/>
    <property type="match status" value="1"/>
</dbReference>
<organism evidence="6 7">
    <name type="scientific">Homarus americanus</name>
    <name type="common">American lobster</name>
    <dbReference type="NCBI Taxonomy" id="6706"/>
    <lineage>
        <taxon>Eukaryota</taxon>
        <taxon>Metazoa</taxon>
        <taxon>Ecdysozoa</taxon>
        <taxon>Arthropoda</taxon>
        <taxon>Crustacea</taxon>
        <taxon>Multicrustacea</taxon>
        <taxon>Malacostraca</taxon>
        <taxon>Eumalacostraca</taxon>
        <taxon>Eucarida</taxon>
        <taxon>Decapoda</taxon>
        <taxon>Pleocyemata</taxon>
        <taxon>Astacidea</taxon>
        <taxon>Nephropoidea</taxon>
        <taxon>Nephropidae</taxon>
        <taxon>Homarus</taxon>
    </lineage>
</organism>
<dbReference type="FunFam" id="3.40.50.2000:FF:000050">
    <property type="entry name" value="UDP-glucuronosyltransferase"/>
    <property type="match status" value="1"/>
</dbReference>
<dbReference type="SUPFAM" id="SSF53756">
    <property type="entry name" value="UDP-Glycosyltransferase/glycogen phosphorylase"/>
    <property type="match status" value="1"/>
</dbReference>
<sequence>MKVLALCVLVLTLAGCVAEALPPPERSYNILMLLPLSTKSHRNVFLTLAEALAERGHQMIYPFVHEVPFIMVSTRDIDPLFSAVLGNFLHPIYLANAMFERHFLIPSWGLLMDMIAQVGYSYMHRNWVTVPAIQKEISAQFSDLPPLLDLEKNTSLVLLNTQFSMDKALPLLPSQVEVGAMHCRPGKPLPQDLESWINGAGSAGVIYFSLGSVMDSKSLPLEYQQIFLQVFRRLPQRVIWKFEGELKDVPDNVMISKWLPQQDVLAHDNVKVFITHCGLLSLQETIYHAKPLLALPLFSDQPKNALRARDSGLGHSLQWEELTTEVILDALTDILNNVTLVLLLNFSFVRFSNLFSA</sequence>
<evidence type="ECO:0000313" key="6">
    <source>
        <dbReference type="EMBL" id="KAG7169210.1"/>
    </source>
</evidence>
<dbReference type="InterPro" id="IPR050271">
    <property type="entry name" value="UDP-glycosyltransferase"/>
</dbReference>
<evidence type="ECO:0000313" key="7">
    <source>
        <dbReference type="Proteomes" id="UP000747542"/>
    </source>
</evidence>
<evidence type="ECO:0000256" key="3">
    <source>
        <dbReference type="ARBA" id="ARBA00022679"/>
    </source>
</evidence>
<dbReference type="InterPro" id="IPR035595">
    <property type="entry name" value="UDP_glycos_trans_CS"/>
</dbReference>
<evidence type="ECO:0000256" key="2">
    <source>
        <dbReference type="ARBA" id="ARBA00022676"/>
    </source>
</evidence>
<dbReference type="GO" id="GO:0016020">
    <property type="term" value="C:membrane"/>
    <property type="evidence" value="ECO:0007669"/>
    <property type="project" value="UniProtKB-SubCell"/>
</dbReference>
<reference evidence="6" key="1">
    <citation type="journal article" date="2021" name="Sci. Adv.">
        <title>The American lobster genome reveals insights on longevity, neural, and immune adaptations.</title>
        <authorList>
            <person name="Polinski J.M."/>
            <person name="Zimin A.V."/>
            <person name="Clark K.F."/>
            <person name="Kohn A.B."/>
            <person name="Sadowski N."/>
            <person name="Timp W."/>
            <person name="Ptitsyn A."/>
            <person name="Khanna P."/>
            <person name="Romanova D.Y."/>
            <person name="Williams P."/>
            <person name="Greenwood S.J."/>
            <person name="Moroz L.L."/>
            <person name="Walt D.R."/>
            <person name="Bodnar A.G."/>
        </authorList>
    </citation>
    <scope>NUCLEOTIDE SEQUENCE</scope>
    <source>
        <strain evidence="6">GMGI-L3</strain>
    </source>
</reference>
<protein>
    <recommendedName>
        <fullName evidence="5">UDP-glucuronosyltransferase</fullName>
        <ecNumber evidence="5">2.4.1.17</ecNumber>
    </recommendedName>
</protein>
<dbReference type="InterPro" id="IPR002213">
    <property type="entry name" value="UDP_glucos_trans"/>
</dbReference>
<keyword evidence="5" id="KW-0732">Signal</keyword>
<dbReference type="GO" id="GO:0015020">
    <property type="term" value="F:glucuronosyltransferase activity"/>
    <property type="evidence" value="ECO:0007669"/>
    <property type="project" value="UniProtKB-EC"/>
</dbReference>
<feature type="chain" id="PRO_5035340335" description="UDP-glucuronosyltransferase" evidence="5">
    <location>
        <begin position="21"/>
        <end position="357"/>
    </location>
</feature>
<comment type="catalytic activity">
    <reaction evidence="5">
        <text>glucuronate acceptor + UDP-alpha-D-glucuronate = acceptor beta-D-glucuronoside + UDP + H(+)</text>
        <dbReference type="Rhea" id="RHEA:21032"/>
        <dbReference type="ChEBI" id="CHEBI:15378"/>
        <dbReference type="ChEBI" id="CHEBI:58052"/>
        <dbReference type="ChEBI" id="CHEBI:58223"/>
        <dbReference type="ChEBI" id="CHEBI:132367"/>
        <dbReference type="ChEBI" id="CHEBI:132368"/>
        <dbReference type="EC" id="2.4.1.17"/>
    </reaction>
</comment>
<dbReference type="Gene3D" id="3.40.50.2000">
    <property type="entry name" value="Glycogen Phosphorylase B"/>
    <property type="match status" value="1"/>
</dbReference>
<dbReference type="EMBL" id="JAHLQT010017937">
    <property type="protein sequence ID" value="KAG7169210.1"/>
    <property type="molecule type" value="Genomic_DNA"/>
</dbReference>
<evidence type="ECO:0000256" key="1">
    <source>
        <dbReference type="ARBA" id="ARBA00009995"/>
    </source>
</evidence>
<comment type="similarity">
    <text evidence="1 4">Belongs to the UDP-glycosyltransferase family.</text>
</comment>
<dbReference type="EC" id="2.4.1.17" evidence="5"/>